<dbReference type="GO" id="GO:0008270">
    <property type="term" value="F:zinc ion binding"/>
    <property type="evidence" value="ECO:0007669"/>
    <property type="project" value="UniProtKB-KW"/>
</dbReference>
<dbReference type="Pfam" id="PF13920">
    <property type="entry name" value="zf-C3HC4_3"/>
    <property type="match status" value="1"/>
</dbReference>
<evidence type="ECO:0000259" key="6">
    <source>
        <dbReference type="PROSITE" id="PS50089"/>
    </source>
</evidence>
<keyword evidence="1" id="KW-0479">Metal-binding</keyword>
<evidence type="ECO:0000256" key="4">
    <source>
        <dbReference type="PROSITE-ProRule" id="PRU00175"/>
    </source>
</evidence>
<evidence type="ECO:0000313" key="9">
    <source>
        <dbReference type="Proteomes" id="UP000187209"/>
    </source>
</evidence>
<name>A0A1R2BQH5_9CILI</name>
<dbReference type="PROSITE" id="PS50089">
    <property type="entry name" value="ZF_RING_2"/>
    <property type="match status" value="1"/>
</dbReference>
<keyword evidence="3" id="KW-0862">Zinc</keyword>
<dbReference type="PROSITE" id="PS51800">
    <property type="entry name" value="ZF_CHHC_U11_48K"/>
    <property type="match status" value="1"/>
</dbReference>
<evidence type="ECO:0000256" key="1">
    <source>
        <dbReference type="ARBA" id="ARBA00022723"/>
    </source>
</evidence>
<evidence type="ECO:0000259" key="7">
    <source>
        <dbReference type="PROSITE" id="PS51800"/>
    </source>
</evidence>
<evidence type="ECO:0008006" key="10">
    <source>
        <dbReference type="Google" id="ProtNLM"/>
    </source>
</evidence>
<gene>
    <name evidence="8" type="ORF">SteCoe_21040</name>
</gene>
<protein>
    <recommendedName>
        <fullName evidence="10">RING-type domain-containing protein</fullName>
    </recommendedName>
</protein>
<reference evidence="8 9" key="1">
    <citation type="submission" date="2016-11" db="EMBL/GenBank/DDBJ databases">
        <title>The macronuclear genome of Stentor coeruleus: a giant cell with tiny introns.</title>
        <authorList>
            <person name="Slabodnick M."/>
            <person name="Ruby J.G."/>
            <person name="Reiff S.B."/>
            <person name="Swart E.C."/>
            <person name="Gosai S."/>
            <person name="Prabakaran S."/>
            <person name="Witkowska E."/>
            <person name="Larue G.E."/>
            <person name="Fisher S."/>
            <person name="Freeman R.M."/>
            <person name="Gunawardena J."/>
            <person name="Chu W."/>
            <person name="Stover N.A."/>
            <person name="Gregory B.D."/>
            <person name="Nowacki M."/>
            <person name="Derisi J."/>
            <person name="Roy S.W."/>
            <person name="Marshall W.F."/>
            <person name="Sood P."/>
        </authorList>
    </citation>
    <scope>NUCLEOTIDE SEQUENCE [LARGE SCALE GENOMIC DNA]</scope>
    <source>
        <strain evidence="8">WM001</strain>
    </source>
</reference>
<feature type="coiled-coil region" evidence="5">
    <location>
        <begin position="433"/>
        <end position="560"/>
    </location>
</feature>
<organism evidence="8 9">
    <name type="scientific">Stentor coeruleus</name>
    <dbReference type="NCBI Taxonomy" id="5963"/>
    <lineage>
        <taxon>Eukaryota</taxon>
        <taxon>Sar</taxon>
        <taxon>Alveolata</taxon>
        <taxon>Ciliophora</taxon>
        <taxon>Postciliodesmatophora</taxon>
        <taxon>Heterotrichea</taxon>
        <taxon>Heterotrichida</taxon>
        <taxon>Stentoridae</taxon>
        <taxon>Stentor</taxon>
    </lineage>
</organism>
<dbReference type="AlphaFoldDB" id="A0A1R2BQH5"/>
<keyword evidence="9" id="KW-1185">Reference proteome</keyword>
<dbReference type="InterPro" id="IPR001841">
    <property type="entry name" value="Znf_RING"/>
</dbReference>
<dbReference type="InterPro" id="IPR013083">
    <property type="entry name" value="Znf_RING/FYVE/PHD"/>
</dbReference>
<evidence type="ECO:0000256" key="2">
    <source>
        <dbReference type="ARBA" id="ARBA00022771"/>
    </source>
</evidence>
<keyword evidence="5" id="KW-0175">Coiled coil</keyword>
<dbReference type="EMBL" id="MPUH01000492">
    <property type="protein sequence ID" value="OMJ79011.1"/>
    <property type="molecule type" value="Genomic_DNA"/>
</dbReference>
<evidence type="ECO:0000313" key="8">
    <source>
        <dbReference type="EMBL" id="OMJ79011.1"/>
    </source>
</evidence>
<feature type="domain" description="RING-type" evidence="6">
    <location>
        <begin position="591"/>
        <end position="640"/>
    </location>
</feature>
<dbReference type="Gene3D" id="3.30.40.10">
    <property type="entry name" value="Zinc/RING finger domain, C3HC4 (zinc finger)"/>
    <property type="match status" value="1"/>
</dbReference>
<keyword evidence="2 4" id="KW-0863">Zinc-finger</keyword>
<proteinExistence type="predicted"/>
<feature type="domain" description="CHHC U11-48K-type" evidence="7">
    <location>
        <begin position="11"/>
        <end position="38"/>
    </location>
</feature>
<accession>A0A1R2BQH5</accession>
<evidence type="ECO:0000256" key="5">
    <source>
        <dbReference type="SAM" id="Coils"/>
    </source>
</evidence>
<dbReference type="OrthoDB" id="287684at2759"/>
<dbReference type="InterPro" id="IPR022776">
    <property type="entry name" value="TRM13/UPF0224_CHHC_Znf_dom"/>
</dbReference>
<evidence type="ECO:0000256" key="3">
    <source>
        <dbReference type="ARBA" id="ARBA00022833"/>
    </source>
</evidence>
<sequence>MNKSEVDRYDYTVCPFNSQHRFSMEQYKHHLIRCKDRFFPEVANNICKCPHNPSHLFINPWAYAYHIERCMDFPGRTKYVLAEFGQAPKPVVYRNCIYNPLHGIVQTALVNSDGKSNTKTNAILTEQLEEKLDRQAWEKHLESCPNKNNKVEGTSLPTPALDMTMSGQLNYRHGLLSSDDVSLSADLSSENMNNSIISDKVSIHYQGKNFFAFKEHINKNIVENDIWISQIAFADTREWPGLKLLEDTRSHEKYFIGLLYPDSNSLGLQRFTRFSELLIPSNNNPFSIAVSFQNASAQNIAIFIVHKSEETGFGDAIQLAYKKKYENPQNKKAFEENKKVLETKDKKDEKSQQNIENMLNKALGVFYIPHSLLYNKPSIIDNLQNQIFEKDKHINYISNDYTSMSQEKDRIVDEYNLMKVDFERYKAISNEDLSRAEMVLKEKDRELSKIREEAYNICNEQKNYYDRELEKMRTQIDFLDRERNTAQLNYQSDLQNLRGNSKVQIDKLNQRIAESTAESECIKSELIKYQKVIKDRENQIMMLKEQISRANEKLENTKISQLSPESKILLEEAIKEEKEKFIVEMTERELCIICCTEKKNVLFFPCGHLAYCNVCFCALNLEMNKKIPKNHAHSRCSVCESLITKAIRAFPY</sequence>
<comment type="caution">
    <text evidence="8">The sequence shown here is derived from an EMBL/GenBank/DDBJ whole genome shotgun (WGS) entry which is preliminary data.</text>
</comment>
<dbReference type="Proteomes" id="UP000187209">
    <property type="component" value="Unassembled WGS sequence"/>
</dbReference>